<evidence type="ECO:0000313" key="2">
    <source>
        <dbReference type="EMBL" id="OMJ16922.1"/>
    </source>
</evidence>
<organism evidence="2 3">
    <name type="scientific">Smittium culicis</name>
    <dbReference type="NCBI Taxonomy" id="133412"/>
    <lineage>
        <taxon>Eukaryota</taxon>
        <taxon>Fungi</taxon>
        <taxon>Fungi incertae sedis</taxon>
        <taxon>Zoopagomycota</taxon>
        <taxon>Kickxellomycotina</taxon>
        <taxon>Harpellomycetes</taxon>
        <taxon>Harpellales</taxon>
        <taxon>Legeriomycetaceae</taxon>
        <taxon>Smittium</taxon>
    </lineage>
</organism>
<feature type="non-terminal residue" evidence="2">
    <location>
        <position position="42"/>
    </location>
</feature>
<dbReference type="AlphaFoldDB" id="A0A1R1XQK0"/>
<feature type="domain" description="Tc1-like transposase DDE" evidence="1">
    <location>
        <begin position="1"/>
        <end position="42"/>
    </location>
</feature>
<dbReference type="Pfam" id="PF13358">
    <property type="entry name" value="DDE_3"/>
    <property type="match status" value="1"/>
</dbReference>
<evidence type="ECO:0000313" key="3">
    <source>
        <dbReference type="Proteomes" id="UP000187283"/>
    </source>
</evidence>
<dbReference type="GO" id="GO:0003676">
    <property type="term" value="F:nucleic acid binding"/>
    <property type="evidence" value="ECO:0007669"/>
    <property type="project" value="InterPro"/>
</dbReference>
<protein>
    <recommendedName>
        <fullName evidence="1">Tc1-like transposase DDE domain-containing protein</fullName>
    </recommendedName>
</protein>
<comment type="caution">
    <text evidence="2">The sequence shown here is derived from an EMBL/GenBank/DDBJ whole genome shotgun (WGS) entry which is preliminary data.</text>
</comment>
<keyword evidence="3" id="KW-1185">Reference proteome</keyword>
<dbReference type="EMBL" id="LSSN01002189">
    <property type="protein sequence ID" value="OMJ16922.1"/>
    <property type="molecule type" value="Genomic_DNA"/>
</dbReference>
<dbReference type="Proteomes" id="UP000187283">
    <property type="component" value="Unassembled WGS sequence"/>
</dbReference>
<proteinExistence type="predicted"/>
<dbReference type="InterPro" id="IPR036397">
    <property type="entry name" value="RNaseH_sf"/>
</dbReference>
<dbReference type="OrthoDB" id="2428500at2759"/>
<accession>A0A1R1XQK0</accession>
<reference evidence="2 3" key="1">
    <citation type="submission" date="2017-01" db="EMBL/GenBank/DDBJ databases">
        <authorList>
            <person name="Mah S.A."/>
            <person name="Swanson W.J."/>
            <person name="Moy G.W."/>
            <person name="Vacquier V.D."/>
        </authorList>
    </citation>
    <scope>NUCLEOTIDE SEQUENCE [LARGE SCALE GENOMIC DNA]</scope>
    <source>
        <strain evidence="2 3">GSMNP</strain>
    </source>
</reference>
<name>A0A1R1XQK0_9FUNG</name>
<evidence type="ECO:0000259" key="1">
    <source>
        <dbReference type="Pfam" id="PF13358"/>
    </source>
</evidence>
<sequence length="42" mass="4920">MDNVAFHKTELVKTFIENSGFKLLYLPPYSPFLNLIENLFSK</sequence>
<dbReference type="Gene3D" id="3.30.420.10">
    <property type="entry name" value="Ribonuclease H-like superfamily/Ribonuclease H"/>
    <property type="match status" value="1"/>
</dbReference>
<gene>
    <name evidence="2" type="ORF">AYI70_g6294</name>
</gene>
<dbReference type="InterPro" id="IPR038717">
    <property type="entry name" value="Tc1-like_DDE_dom"/>
</dbReference>